<dbReference type="PANTHER" id="PTHR11934:SF0">
    <property type="entry name" value="RIBOSE-5-PHOSPHATE ISOMERASE"/>
    <property type="match status" value="1"/>
</dbReference>
<feature type="active site" description="Proton acceptor" evidence="3">
    <location>
        <position position="107"/>
    </location>
</feature>
<dbReference type="RefSeq" id="WP_131960113.1">
    <property type="nucleotide sequence ID" value="NZ_SMFL01000007.1"/>
</dbReference>
<evidence type="ECO:0000256" key="2">
    <source>
        <dbReference type="ARBA" id="ARBA00023235"/>
    </source>
</evidence>
<dbReference type="InterPro" id="IPR004788">
    <property type="entry name" value="Ribose5P_isomerase_type_A"/>
</dbReference>
<proteinExistence type="inferred from homology"/>
<dbReference type="Proteomes" id="UP000294850">
    <property type="component" value="Unassembled WGS sequence"/>
</dbReference>
<dbReference type="GO" id="GO:0004751">
    <property type="term" value="F:ribose-5-phosphate isomerase activity"/>
    <property type="evidence" value="ECO:0007669"/>
    <property type="project" value="UniProtKB-UniRule"/>
</dbReference>
<evidence type="ECO:0000313" key="5">
    <source>
        <dbReference type="Proteomes" id="UP000294850"/>
    </source>
</evidence>
<evidence type="ECO:0000256" key="1">
    <source>
        <dbReference type="ARBA" id="ARBA00001713"/>
    </source>
</evidence>
<dbReference type="AlphaFoldDB" id="A0A4R5DN29"/>
<dbReference type="SUPFAM" id="SSF100950">
    <property type="entry name" value="NagB/RpiA/CoA transferase-like"/>
    <property type="match status" value="1"/>
</dbReference>
<gene>
    <name evidence="3 4" type="primary">rpiA</name>
    <name evidence="4" type="ORF">E0F88_20375</name>
</gene>
<comment type="caution">
    <text evidence="3">Lacks conserved residue(s) required for the propagation of feature annotation.</text>
</comment>
<feature type="binding site" evidence="3">
    <location>
        <begin position="30"/>
        <end position="33"/>
    </location>
    <ligand>
        <name>substrate</name>
    </ligand>
</feature>
<dbReference type="GO" id="GO:0006014">
    <property type="term" value="P:D-ribose metabolic process"/>
    <property type="evidence" value="ECO:0007669"/>
    <property type="project" value="TreeGrafter"/>
</dbReference>
<dbReference type="EMBL" id="SMFL01000007">
    <property type="protein sequence ID" value="TDE13391.1"/>
    <property type="molecule type" value="Genomic_DNA"/>
</dbReference>
<dbReference type="Gene3D" id="3.40.50.1360">
    <property type="match status" value="1"/>
</dbReference>
<keyword evidence="2 3" id="KW-0413">Isomerase</keyword>
<keyword evidence="5" id="KW-1185">Reference proteome</keyword>
<dbReference type="CDD" id="cd01398">
    <property type="entry name" value="RPI_A"/>
    <property type="match status" value="1"/>
</dbReference>
<dbReference type="InterPro" id="IPR037171">
    <property type="entry name" value="NagB/RpiA_transferase-like"/>
</dbReference>
<dbReference type="NCBIfam" id="TIGR00021">
    <property type="entry name" value="rpiA"/>
    <property type="match status" value="1"/>
</dbReference>
<name>A0A4R5DN29_9BACT</name>
<feature type="binding site" evidence="3">
    <location>
        <begin position="98"/>
        <end position="101"/>
    </location>
    <ligand>
        <name>substrate</name>
    </ligand>
</feature>
<comment type="caution">
    <text evidence="4">The sequence shown here is derived from an EMBL/GenBank/DDBJ whole genome shotgun (WGS) entry which is preliminary data.</text>
</comment>
<dbReference type="GO" id="GO:0009052">
    <property type="term" value="P:pentose-phosphate shunt, non-oxidative branch"/>
    <property type="evidence" value="ECO:0007669"/>
    <property type="project" value="UniProtKB-UniRule"/>
</dbReference>
<dbReference type="PANTHER" id="PTHR11934">
    <property type="entry name" value="RIBOSE-5-PHOSPHATE ISOMERASE"/>
    <property type="match status" value="1"/>
</dbReference>
<comment type="catalytic activity">
    <reaction evidence="1 3">
        <text>aldehydo-D-ribose 5-phosphate = D-ribulose 5-phosphate</text>
        <dbReference type="Rhea" id="RHEA:14657"/>
        <dbReference type="ChEBI" id="CHEBI:58121"/>
        <dbReference type="ChEBI" id="CHEBI:58273"/>
        <dbReference type="EC" id="5.3.1.6"/>
    </reaction>
</comment>
<protein>
    <recommendedName>
        <fullName evidence="3">Ribose-5-phosphate isomerase A</fullName>
        <ecNumber evidence="3">5.3.1.6</ecNumber>
    </recommendedName>
    <alternativeName>
        <fullName evidence="3">Phosphoriboisomerase A</fullName>
        <shortName evidence="3">PRI</shortName>
    </alternativeName>
</protein>
<sequence>MIDSKQQEKREVALKAAELVKDGNIVGLGSGSTMDFVIVELGRRIKDGLQFTGVASSLKTERLADSYGISMQELGMTSGIDISIDGANEFTEQLHLIKGGGGSLFREKIVASLSNNTIIVTDSTKKVNQLGQFGVPVEVVPSAYEFVKKQLIKLGGNPIIRKSLAENFITDNGNFVFDVDFGIIGNPACLAQQLDGIVGILEHGLFVSLTTKILMANGNEVVTFT</sequence>
<dbReference type="SUPFAM" id="SSF75445">
    <property type="entry name" value="D-ribose-5-phosphate isomerase (RpiA), lid domain"/>
    <property type="match status" value="1"/>
</dbReference>
<dbReference type="GO" id="GO:0005829">
    <property type="term" value="C:cytosol"/>
    <property type="evidence" value="ECO:0007669"/>
    <property type="project" value="TreeGrafter"/>
</dbReference>
<reference evidence="4 5" key="1">
    <citation type="submission" date="2019-03" db="EMBL/GenBank/DDBJ databases">
        <title>Dyadobacter AR-3-6 sp. nov., isolated from arctic soil.</title>
        <authorList>
            <person name="Chaudhary D.K."/>
        </authorList>
    </citation>
    <scope>NUCLEOTIDE SEQUENCE [LARGE SCALE GENOMIC DNA]</scope>
    <source>
        <strain evidence="4 5">AR-3-6</strain>
    </source>
</reference>
<dbReference type="UniPathway" id="UPA00115">
    <property type="reaction ID" value="UER00412"/>
</dbReference>
<evidence type="ECO:0000256" key="3">
    <source>
        <dbReference type="HAMAP-Rule" id="MF_00170"/>
    </source>
</evidence>
<dbReference type="NCBIfam" id="NF001924">
    <property type="entry name" value="PRK00702.1"/>
    <property type="match status" value="1"/>
</dbReference>
<dbReference type="FunFam" id="3.40.50.1360:FF:000001">
    <property type="entry name" value="Ribose-5-phosphate isomerase A"/>
    <property type="match status" value="1"/>
</dbReference>
<dbReference type="Gene3D" id="3.30.70.260">
    <property type="match status" value="1"/>
</dbReference>
<dbReference type="HAMAP" id="MF_00170">
    <property type="entry name" value="Rib_5P_isom_A"/>
    <property type="match status" value="1"/>
</dbReference>
<dbReference type="OrthoDB" id="5870696at2"/>
<dbReference type="Pfam" id="PF06026">
    <property type="entry name" value="Rib_5-P_isom_A"/>
    <property type="match status" value="1"/>
</dbReference>
<dbReference type="EC" id="5.3.1.6" evidence="3"/>
<comment type="subunit">
    <text evidence="3">Homodimer.</text>
</comment>
<accession>A0A4R5DN29</accession>
<organism evidence="4 5">
    <name type="scientific">Dyadobacter psychrotolerans</name>
    <dbReference type="NCBI Taxonomy" id="2541721"/>
    <lineage>
        <taxon>Bacteria</taxon>
        <taxon>Pseudomonadati</taxon>
        <taxon>Bacteroidota</taxon>
        <taxon>Cytophagia</taxon>
        <taxon>Cytophagales</taxon>
        <taxon>Spirosomataceae</taxon>
        <taxon>Dyadobacter</taxon>
    </lineage>
</organism>
<feature type="binding site" evidence="3">
    <location>
        <position position="125"/>
    </location>
    <ligand>
        <name>substrate</name>
    </ligand>
</feature>
<comment type="similarity">
    <text evidence="3">Belongs to the ribose 5-phosphate isomerase family.</text>
</comment>
<dbReference type="InterPro" id="IPR020672">
    <property type="entry name" value="Ribose5P_isomerase_typA_subgr"/>
</dbReference>
<evidence type="ECO:0000313" key="4">
    <source>
        <dbReference type="EMBL" id="TDE13391.1"/>
    </source>
</evidence>
<comment type="function">
    <text evidence="3">Catalyzes the reversible conversion of ribose-5-phosphate to ribulose 5-phosphate.</text>
</comment>
<comment type="pathway">
    <text evidence="3">Carbohydrate degradation; pentose phosphate pathway; D-ribose 5-phosphate from D-ribulose 5-phosphate (non-oxidative stage): step 1/1.</text>
</comment>